<dbReference type="AlphaFoldDB" id="A0A1E3GQE0"/>
<evidence type="ECO:0000313" key="2">
    <source>
        <dbReference type="Proteomes" id="UP000094379"/>
    </source>
</evidence>
<accession>A0A1E3GQE0</accession>
<dbReference type="Proteomes" id="UP000094379">
    <property type="component" value="Unassembled WGS sequence"/>
</dbReference>
<evidence type="ECO:0000313" key="1">
    <source>
        <dbReference type="EMBL" id="ODN65621.1"/>
    </source>
</evidence>
<organism evidence="1 2">
    <name type="scientific">Methylophaga muralis</name>
    <dbReference type="NCBI Taxonomy" id="291169"/>
    <lineage>
        <taxon>Bacteria</taxon>
        <taxon>Pseudomonadati</taxon>
        <taxon>Pseudomonadota</taxon>
        <taxon>Gammaproteobacteria</taxon>
        <taxon>Thiotrichales</taxon>
        <taxon>Piscirickettsiaceae</taxon>
        <taxon>Methylophaga</taxon>
    </lineage>
</organism>
<reference evidence="1 2" key="1">
    <citation type="submission" date="2016-07" db="EMBL/GenBank/DDBJ databases">
        <title>Draft Genome Sequence of Methylophaga muralis Bur 1.</title>
        <authorList>
            <person name="Vasilenko O.V."/>
            <person name="Doronina N.V."/>
            <person name="Shmareva M.N."/>
            <person name="Tarlachkov S.V."/>
            <person name="Mustakhimov I."/>
            <person name="Trotsenko Y.A."/>
        </authorList>
    </citation>
    <scope>NUCLEOTIDE SEQUENCE [LARGE SCALE GENOMIC DNA]</scope>
    <source>
        <strain evidence="1 2">Bur 1</strain>
    </source>
</reference>
<gene>
    <name evidence="1" type="ORF">A9E74_02607</name>
</gene>
<dbReference type="STRING" id="291169.A9E74_02607"/>
<dbReference type="EMBL" id="MCRI01000049">
    <property type="protein sequence ID" value="ODN65621.1"/>
    <property type="molecule type" value="Genomic_DNA"/>
</dbReference>
<dbReference type="RefSeq" id="WP_069296972.1">
    <property type="nucleotide sequence ID" value="NZ_MCRI01000049.1"/>
</dbReference>
<sequence length="215" mass="24465">MDTLDQLFASVAVIAEFHPKLKAIRFWQDSKTLQYHSAVIFFDRTLAPREELEADIANIATQLASAALPDYHAFCVDLEHLFNGAQPSGPISHLSDVDWRTFRKISSYAQYWKQRNPREVNKLITFVMAVPVFSRLAGQLIVQNHNVTESQIFEQITQQHGSFVMGGKRFRELFRQEIDTAYNEAKLLVSTFRGTKTEGAARIVNGMVESIVTRS</sequence>
<name>A0A1E3GQE0_9GAMM</name>
<comment type="caution">
    <text evidence="1">The sequence shown here is derived from an EMBL/GenBank/DDBJ whole genome shotgun (WGS) entry which is preliminary data.</text>
</comment>
<keyword evidence="2" id="KW-1185">Reference proteome</keyword>
<protein>
    <submittedName>
        <fullName evidence="1">Uncharacterized protein</fullName>
    </submittedName>
</protein>
<proteinExistence type="predicted"/>
<dbReference type="PATRIC" id="fig|291169.3.peg.2633"/>